<accession>A0A2I8VPL8</accession>
<dbReference type="PANTHER" id="PTHR33238">
    <property type="entry name" value="IRON (METAL) DEPENDENT REPRESSOR, DTXR FAMILY"/>
    <property type="match status" value="1"/>
</dbReference>
<name>A0A2I8VPL8_9EURY</name>
<organism evidence="2 3">
    <name type="scientific">Salinigranum rubrum</name>
    <dbReference type="NCBI Taxonomy" id="755307"/>
    <lineage>
        <taxon>Archaea</taxon>
        <taxon>Methanobacteriati</taxon>
        <taxon>Methanobacteriota</taxon>
        <taxon>Stenosarchaea group</taxon>
        <taxon>Halobacteria</taxon>
        <taxon>Halobacteriales</taxon>
        <taxon>Haloferacaceae</taxon>
        <taxon>Salinigranum</taxon>
    </lineage>
</organism>
<proteinExistence type="predicted"/>
<dbReference type="OrthoDB" id="266552at2157"/>
<dbReference type="Gene3D" id="1.10.10.10">
    <property type="entry name" value="Winged helix-like DNA-binding domain superfamily/Winged helix DNA-binding domain"/>
    <property type="match status" value="1"/>
</dbReference>
<dbReference type="InterPro" id="IPR022687">
    <property type="entry name" value="HTH_DTXR"/>
</dbReference>
<dbReference type="KEGG" id="srub:C2R22_00380"/>
<dbReference type="GO" id="GO:0003677">
    <property type="term" value="F:DNA binding"/>
    <property type="evidence" value="ECO:0007669"/>
    <property type="project" value="InterPro"/>
</dbReference>
<feature type="domain" description="HTH dtxR-type" evidence="1">
    <location>
        <begin position="1"/>
        <end position="62"/>
    </location>
</feature>
<dbReference type="GeneID" id="35590499"/>
<dbReference type="InterPro" id="IPR036388">
    <property type="entry name" value="WH-like_DNA-bd_sf"/>
</dbReference>
<dbReference type="EMBL" id="CP026309">
    <property type="protein sequence ID" value="AUV83824.1"/>
    <property type="molecule type" value="Genomic_DNA"/>
</dbReference>
<dbReference type="SMART" id="SM00529">
    <property type="entry name" value="HTH_DTXR"/>
    <property type="match status" value="1"/>
</dbReference>
<dbReference type="Proteomes" id="UP000236584">
    <property type="component" value="Chromosome"/>
</dbReference>
<dbReference type="RefSeq" id="WP_103427513.1">
    <property type="nucleotide sequence ID" value="NZ_CP026309.1"/>
</dbReference>
<dbReference type="AlphaFoldDB" id="A0A2I8VPL8"/>
<protein>
    <submittedName>
        <fullName evidence="2">Metal-dependent transcriptional regulator</fullName>
    </submittedName>
</protein>
<dbReference type="PROSITE" id="PS50944">
    <property type="entry name" value="HTH_DTXR"/>
    <property type="match status" value="1"/>
</dbReference>
<dbReference type="SUPFAM" id="SSF46785">
    <property type="entry name" value="Winged helix' DNA-binding domain"/>
    <property type="match status" value="1"/>
</dbReference>
<evidence type="ECO:0000313" key="3">
    <source>
        <dbReference type="Proteomes" id="UP000236584"/>
    </source>
</evidence>
<evidence type="ECO:0000259" key="1">
    <source>
        <dbReference type="PROSITE" id="PS50944"/>
    </source>
</evidence>
<dbReference type="GO" id="GO:0046914">
    <property type="term" value="F:transition metal ion binding"/>
    <property type="evidence" value="ECO:0007669"/>
    <property type="project" value="InterPro"/>
</dbReference>
<gene>
    <name evidence="2" type="ORF">C2R22_00380</name>
</gene>
<dbReference type="InterPro" id="IPR022689">
    <property type="entry name" value="Iron_dep_repressor"/>
</dbReference>
<keyword evidence="3" id="KW-1185">Reference proteome</keyword>
<dbReference type="Pfam" id="PF01325">
    <property type="entry name" value="Fe_dep_repress"/>
    <property type="match status" value="1"/>
</dbReference>
<dbReference type="InterPro" id="IPR050536">
    <property type="entry name" value="DtxR_MntR_Metal-Reg"/>
</dbReference>
<evidence type="ECO:0000313" key="2">
    <source>
        <dbReference type="EMBL" id="AUV83824.1"/>
    </source>
</evidence>
<reference evidence="2 3" key="1">
    <citation type="submission" date="2018-01" db="EMBL/GenBank/DDBJ databases">
        <title>Complete genome sequence of Salinigranum rubrum GX10T, an extremely halophilic archaeon isolated from a marine solar saltern.</title>
        <authorList>
            <person name="Han S."/>
        </authorList>
    </citation>
    <scope>NUCLEOTIDE SEQUENCE [LARGE SCALE GENOMIC DNA]</scope>
    <source>
        <strain evidence="2 3">GX10</strain>
    </source>
</reference>
<dbReference type="InterPro" id="IPR036390">
    <property type="entry name" value="WH_DNA-bd_sf"/>
</dbReference>
<dbReference type="PANTHER" id="PTHR33238:SF7">
    <property type="entry name" value="IRON-DEPENDENT TRANSCRIPTIONAL REGULATOR"/>
    <property type="match status" value="1"/>
</dbReference>
<sequence>MSEASQYLLAVYLVEREASAPVAPGTVADAVNRSPSAATEMLQRLDERGLVVHEPYEGASLTPAGRDTAEELHETYLVLSRFFRDVLELDDYDDEAMRLAGNVSPVVAEQLATNLLDDEDTQMRRDTTHQFVGDGDG</sequence>
<dbReference type="GO" id="GO:0003700">
    <property type="term" value="F:DNA-binding transcription factor activity"/>
    <property type="evidence" value="ECO:0007669"/>
    <property type="project" value="InterPro"/>
</dbReference>